<reference evidence="11 12" key="1">
    <citation type="submission" date="2018-03" db="EMBL/GenBank/DDBJ databases">
        <title>Whole genome sequencing of Histamine producing bacteria.</title>
        <authorList>
            <person name="Butler K."/>
        </authorList>
    </citation>
    <scope>NUCLEOTIDE SEQUENCE [LARGE SCALE GENOMIC DNA]</scope>
    <source>
        <strain evidence="11 12">DSM 16190</strain>
    </source>
</reference>
<comment type="pathway">
    <text evidence="1 10">Nucleoside biosynthesis; alpha-ribazole biosynthesis; alpha-ribazole from 5,6-dimethylbenzimidazole: step 1/2.</text>
</comment>
<comment type="caution">
    <text evidence="11">The sequence shown here is derived from an EMBL/GenBank/DDBJ whole genome shotgun (WGS) entry which is preliminary data.</text>
</comment>
<keyword evidence="7 10" id="KW-0808">Transferase</keyword>
<organism evidence="11 12">
    <name type="scientific">Photobacterium lipolyticum</name>
    <dbReference type="NCBI Taxonomy" id="266810"/>
    <lineage>
        <taxon>Bacteria</taxon>
        <taxon>Pseudomonadati</taxon>
        <taxon>Pseudomonadota</taxon>
        <taxon>Gammaproteobacteria</taxon>
        <taxon>Vibrionales</taxon>
        <taxon>Vibrionaceae</taxon>
        <taxon>Photobacterium</taxon>
    </lineage>
</organism>
<evidence type="ECO:0000256" key="2">
    <source>
        <dbReference type="ARBA" id="ARBA00007110"/>
    </source>
</evidence>
<evidence type="ECO:0000256" key="3">
    <source>
        <dbReference type="ARBA" id="ARBA00011991"/>
    </source>
</evidence>
<feature type="active site" description="Proton acceptor" evidence="10">
    <location>
        <position position="311"/>
    </location>
</feature>
<dbReference type="InterPro" id="IPR036087">
    <property type="entry name" value="Nict_dMeBzImd_PRibTrfase_sf"/>
</dbReference>
<comment type="function">
    <text evidence="10">Catalyzes the synthesis of alpha-ribazole-5'-phosphate from nicotinate mononucleotide (NAMN) and 5,6-dimethylbenzimidazole (DMB).</text>
</comment>
<accession>A0A2T3MSS5</accession>
<keyword evidence="6 10" id="KW-0328">Glycosyltransferase</keyword>
<dbReference type="Proteomes" id="UP000240904">
    <property type="component" value="Unassembled WGS sequence"/>
</dbReference>
<dbReference type="HAMAP" id="MF_00230">
    <property type="entry name" value="CobT"/>
    <property type="match status" value="1"/>
</dbReference>
<evidence type="ECO:0000256" key="4">
    <source>
        <dbReference type="ARBA" id="ARBA00015486"/>
    </source>
</evidence>
<dbReference type="EC" id="2.4.2.21" evidence="3 10"/>
<dbReference type="Gene3D" id="1.10.1610.10">
    <property type="match status" value="1"/>
</dbReference>
<dbReference type="Gene3D" id="3.40.50.10210">
    <property type="match status" value="1"/>
</dbReference>
<dbReference type="GO" id="GO:0009236">
    <property type="term" value="P:cobalamin biosynthetic process"/>
    <property type="evidence" value="ECO:0007669"/>
    <property type="project" value="UniProtKB-UniRule"/>
</dbReference>
<dbReference type="PANTHER" id="PTHR43463">
    <property type="entry name" value="NICOTINATE-NUCLEOTIDE--DIMETHYLBENZIMIDAZOLE PHOSPHORIBOSYLTRANSFERASE"/>
    <property type="match status" value="1"/>
</dbReference>
<dbReference type="FunFam" id="3.40.50.10210:FF:000001">
    <property type="entry name" value="Nicotinate-nucleotide--dimethylbenzimidazole phosphoribosyltransferase"/>
    <property type="match status" value="1"/>
</dbReference>
<dbReference type="PANTHER" id="PTHR43463:SF1">
    <property type="entry name" value="NICOTINATE-NUCLEOTIDE--DIMETHYLBENZIMIDAZOLE PHOSPHORIBOSYLTRANSFERASE"/>
    <property type="match status" value="1"/>
</dbReference>
<sequence>MFTITRPDTMLSAQIQNKINNKTKPLGSLGQLETVAMQLALIQQTETISVNQPHLLVFAGDHGIARHGLSIAPSEVTGQMVANFLAGGAAINCFCRTNNMALKVIDAGIKAEPADHHHLIKHRLGHGTADFSQQPAMPVDTALQGIKYGADIVDTLSRQGCNLVGFGEMGIGNTSSASAIMAALLGIPADECVGRGTGIDDQQMQRKVDLITQALDLHKDRFNDPLHILASIGGFEIAQIVGGMLKAAENKMVVLVDGFISTAAAMIAVSMHPEANAYFIYCHCSEESGHQRMLQHLEATPLLNLGLRLGEGTGAALALPIIESACTFYNEMASFTDAGVTV</sequence>
<evidence type="ECO:0000256" key="7">
    <source>
        <dbReference type="ARBA" id="ARBA00022679"/>
    </source>
</evidence>
<dbReference type="CDD" id="cd02439">
    <property type="entry name" value="DMB-PRT_CobT"/>
    <property type="match status" value="1"/>
</dbReference>
<dbReference type="InterPro" id="IPR023195">
    <property type="entry name" value="Nict_dMeBzImd_PRibTrfase_N"/>
</dbReference>
<keyword evidence="12" id="KW-1185">Reference proteome</keyword>
<evidence type="ECO:0000313" key="12">
    <source>
        <dbReference type="Proteomes" id="UP000240904"/>
    </source>
</evidence>
<dbReference type="InterPro" id="IPR003200">
    <property type="entry name" value="Nict_dMeBzImd_PRibTrfase"/>
</dbReference>
<dbReference type="RefSeq" id="WP_107285165.1">
    <property type="nucleotide sequence ID" value="NZ_PYMC01000022.1"/>
</dbReference>
<comment type="similarity">
    <text evidence="2 10">Belongs to the CobT family.</text>
</comment>
<dbReference type="SUPFAM" id="SSF52733">
    <property type="entry name" value="Nicotinate mononucleotide:5,6-dimethylbenzimidazole phosphoribosyltransferase (CobT)"/>
    <property type="match status" value="1"/>
</dbReference>
<dbReference type="InterPro" id="IPR017846">
    <property type="entry name" value="Nict_dMeBzImd_PRibTrfase_bact"/>
</dbReference>
<dbReference type="EMBL" id="PYMC01000022">
    <property type="protein sequence ID" value="PSW01156.1"/>
    <property type="molecule type" value="Genomic_DNA"/>
</dbReference>
<dbReference type="NCBIfam" id="TIGR03160">
    <property type="entry name" value="cobT_DBIPRT"/>
    <property type="match status" value="1"/>
</dbReference>
<evidence type="ECO:0000256" key="9">
    <source>
        <dbReference type="ARBA" id="ARBA00047340"/>
    </source>
</evidence>
<gene>
    <name evidence="10 11" type="primary">cobT</name>
    <name evidence="11" type="ORF">C9I89_20365</name>
</gene>
<evidence type="ECO:0000313" key="11">
    <source>
        <dbReference type="EMBL" id="PSW01156.1"/>
    </source>
</evidence>
<dbReference type="Pfam" id="PF02277">
    <property type="entry name" value="DBI_PRT"/>
    <property type="match status" value="1"/>
</dbReference>
<proteinExistence type="inferred from homology"/>
<dbReference type="UniPathway" id="UPA00061">
    <property type="reaction ID" value="UER00516"/>
</dbReference>
<dbReference type="OrthoDB" id="9781491at2"/>
<dbReference type="GO" id="GO:0008939">
    <property type="term" value="F:nicotinate-nucleotide-dimethylbenzimidazole phosphoribosyltransferase activity"/>
    <property type="evidence" value="ECO:0007669"/>
    <property type="project" value="UniProtKB-UniRule"/>
</dbReference>
<evidence type="ECO:0000256" key="5">
    <source>
        <dbReference type="ARBA" id="ARBA00022573"/>
    </source>
</evidence>
<name>A0A2T3MSS5_9GAMM</name>
<evidence type="ECO:0000256" key="6">
    <source>
        <dbReference type="ARBA" id="ARBA00022676"/>
    </source>
</evidence>
<evidence type="ECO:0000256" key="8">
    <source>
        <dbReference type="ARBA" id="ARBA00030686"/>
    </source>
</evidence>
<protein>
    <recommendedName>
        <fullName evidence="4 10">Nicotinate-nucleotide--dimethylbenzimidazole phosphoribosyltransferase</fullName>
        <shortName evidence="10">NN:DBI PRT</shortName>
        <ecNumber evidence="3 10">2.4.2.21</ecNumber>
    </recommendedName>
    <alternativeName>
        <fullName evidence="8 10">N(1)-alpha-phosphoribosyltransferase</fullName>
    </alternativeName>
</protein>
<keyword evidence="5 10" id="KW-0169">Cobalamin biosynthesis</keyword>
<evidence type="ECO:0000256" key="10">
    <source>
        <dbReference type="HAMAP-Rule" id="MF_00230"/>
    </source>
</evidence>
<comment type="catalytic activity">
    <reaction evidence="9 10">
        <text>5,6-dimethylbenzimidazole + nicotinate beta-D-ribonucleotide = alpha-ribazole 5'-phosphate + nicotinate + H(+)</text>
        <dbReference type="Rhea" id="RHEA:11196"/>
        <dbReference type="ChEBI" id="CHEBI:15378"/>
        <dbReference type="ChEBI" id="CHEBI:15890"/>
        <dbReference type="ChEBI" id="CHEBI:32544"/>
        <dbReference type="ChEBI" id="CHEBI:57502"/>
        <dbReference type="ChEBI" id="CHEBI:57918"/>
        <dbReference type="EC" id="2.4.2.21"/>
    </reaction>
</comment>
<evidence type="ECO:0000256" key="1">
    <source>
        <dbReference type="ARBA" id="ARBA00005049"/>
    </source>
</evidence>
<dbReference type="AlphaFoldDB" id="A0A2T3MSS5"/>
<dbReference type="NCBIfam" id="NF000996">
    <property type="entry name" value="PRK00105.1"/>
    <property type="match status" value="1"/>
</dbReference>